<dbReference type="InterPro" id="IPR036318">
    <property type="entry name" value="FAD-bd_PCMH-like_sf"/>
</dbReference>
<sequence>MLNESLNMNLSEKINHLITTLPELKWDISEIRKKQTSSDFHWFSPILKQQLAHVQVDAVVCPKNIEELKTLIRHAVHDQIPLTVRGGGTGNYGQSLPLHGGIVIDFTAFNQILSFDQSNAVVHTQAGIRLKVLEDYCIEQGYELRCKPSTFKIATLGGFFAGGFGGIGSINYGPLNAIGNILSLRLLTIEEQPKIIELNALQAAEYAHSYGTTGIVLDFHLSLAPHLNWHECVLTFPKFAQAFQCAEMIANDPALGKKEIAVFSSGIERYYDHLKAYIQPGDATILSIIEHKYLNTLQCIVEKFQGKICFQQTSQQAEQSKFSILDYCWNHATLAVLKHDKNFTYLQTAYSIGSELSQLERITEKCGSDQIIQHVEMIRNAHGQVACSGLPILAYQNPQQLQQIMKYHEEAGVRINDPHTIYVADGHHSKQLNPNIIIYKQQNDPHHLLNIGKLSSSI</sequence>
<dbReference type="Proteomes" id="UP000196536">
    <property type="component" value="Unassembled WGS sequence"/>
</dbReference>
<dbReference type="OrthoDB" id="9811557at2"/>
<dbReference type="AlphaFoldDB" id="A0A1Z9YX32"/>
<dbReference type="EMBL" id="NEXX01000004">
    <property type="protein sequence ID" value="OUY06760.1"/>
    <property type="molecule type" value="Genomic_DNA"/>
</dbReference>
<evidence type="ECO:0000313" key="4">
    <source>
        <dbReference type="Proteomes" id="UP000196536"/>
    </source>
</evidence>
<dbReference type="InterPro" id="IPR016166">
    <property type="entry name" value="FAD-bd_PCMH"/>
</dbReference>
<organism evidence="3 4">
    <name type="scientific">Acinetobacter populi</name>
    <dbReference type="NCBI Taxonomy" id="1582270"/>
    <lineage>
        <taxon>Bacteria</taxon>
        <taxon>Pseudomonadati</taxon>
        <taxon>Pseudomonadota</taxon>
        <taxon>Gammaproteobacteria</taxon>
        <taxon>Moraxellales</taxon>
        <taxon>Moraxellaceae</taxon>
        <taxon>Acinetobacter</taxon>
    </lineage>
</organism>
<dbReference type="InterPro" id="IPR006094">
    <property type="entry name" value="Oxid_FAD_bind_N"/>
</dbReference>
<name>A0A1Z9YX32_9GAMM</name>
<reference evidence="3 4" key="1">
    <citation type="submission" date="2017-05" db="EMBL/GenBank/DDBJ databases">
        <title>Acinetobacter populi ANC 5415 (= PBJ7), whole genome shotgun sequencing project.</title>
        <authorList>
            <person name="Nemec A."/>
            <person name="Radolfova-Krizova L."/>
        </authorList>
    </citation>
    <scope>NUCLEOTIDE SEQUENCE [LARGE SCALE GENOMIC DNA]</scope>
    <source>
        <strain evidence="3 4">PBJ7</strain>
    </source>
</reference>
<dbReference type="PANTHER" id="PTHR11748">
    <property type="entry name" value="D-LACTATE DEHYDROGENASE"/>
    <property type="match status" value="1"/>
</dbReference>
<evidence type="ECO:0000256" key="1">
    <source>
        <dbReference type="ARBA" id="ARBA00022827"/>
    </source>
</evidence>
<accession>A0A1Z9YX32</accession>
<dbReference type="GO" id="GO:0008720">
    <property type="term" value="F:D-lactate dehydrogenase (NAD+) activity"/>
    <property type="evidence" value="ECO:0007669"/>
    <property type="project" value="TreeGrafter"/>
</dbReference>
<evidence type="ECO:0000259" key="2">
    <source>
        <dbReference type="PROSITE" id="PS51387"/>
    </source>
</evidence>
<dbReference type="Pfam" id="PF01565">
    <property type="entry name" value="FAD_binding_4"/>
    <property type="match status" value="1"/>
</dbReference>
<gene>
    <name evidence="3" type="ORF">CAP51_12615</name>
</gene>
<dbReference type="SUPFAM" id="SSF56176">
    <property type="entry name" value="FAD-binding/transporter-associated domain-like"/>
    <property type="match status" value="1"/>
</dbReference>
<comment type="caution">
    <text evidence="3">The sequence shown here is derived from an EMBL/GenBank/DDBJ whole genome shotgun (WGS) entry which is preliminary data.</text>
</comment>
<dbReference type="GO" id="GO:0071949">
    <property type="term" value="F:FAD binding"/>
    <property type="evidence" value="ECO:0007669"/>
    <property type="project" value="InterPro"/>
</dbReference>
<dbReference type="GO" id="GO:1903457">
    <property type="term" value="P:lactate catabolic process"/>
    <property type="evidence" value="ECO:0007669"/>
    <property type="project" value="TreeGrafter"/>
</dbReference>
<protein>
    <recommendedName>
        <fullName evidence="2">FAD-binding PCMH-type domain-containing protein</fullName>
    </recommendedName>
</protein>
<proteinExistence type="predicted"/>
<dbReference type="GO" id="GO:0004458">
    <property type="term" value="F:D-lactate dehydrogenase (cytochrome) activity"/>
    <property type="evidence" value="ECO:0007669"/>
    <property type="project" value="TreeGrafter"/>
</dbReference>
<keyword evidence="1" id="KW-0274">FAD</keyword>
<feature type="domain" description="FAD-binding PCMH-type" evidence="2">
    <location>
        <begin position="52"/>
        <end position="226"/>
    </location>
</feature>
<dbReference type="PROSITE" id="PS51387">
    <property type="entry name" value="FAD_PCMH"/>
    <property type="match status" value="1"/>
</dbReference>
<keyword evidence="1" id="KW-0285">Flavoprotein</keyword>
<dbReference type="InterPro" id="IPR016169">
    <property type="entry name" value="FAD-bd_PCMH_sub2"/>
</dbReference>
<evidence type="ECO:0000313" key="3">
    <source>
        <dbReference type="EMBL" id="OUY06760.1"/>
    </source>
</evidence>
<dbReference type="Gene3D" id="3.30.465.10">
    <property type="match status" value="1"/>
</dbReference>
<keyword evidence="4" id="KW-1185">Reference proteome</keyword>
<dbReference type="PANTHER" id="PTHR11748:SF119">
    <property type="entry name" value="D-2-HYDROXYGLUTARATE DEHYDROGENASE"/>
    <property type="match status" value="1"/>
</dbReference>